<protein>
    <submittedName>
        <fullName evidence="5">DUF2207 domain-containing protein</fullName>
    </submittedName>
</protein>
<feature type="chain" id="PRO_5039320719" evidence="3">
    <location>
        <begin position="22"/>
        <end position="635"/>
    </location>
</feature>
<evidence type="ECO:0000313" key="5">
    <source>
        <dbReference type="EMBL" id="TQR19837.1"/>
    </source>
</evidence>
<reference evidence="5 6" key="1">
    <citation type="submission" date="2019-06" db="EMBL/GenBank/DDBJ databases">
        <title>Psychrobacillus vulpis sp. nov., a new species isolated from feces of a red fox that inhabits in The Tablas de Daimiel Natural Park, Albacete, Spain.</title>
        <authorList>
            <person name="Rodriguez M."/>
            <person name="Reina J.C."/>
            <person name="Bejar V."/>
            <person name="Llamas I."/>
        </authorList>
    </citation>
    <scope>NUCLEOTIDE SEQUENCE [LARGE SCALE GENOMIC DNA]</scope>
    <source>
        <strain evidence="5 6">Z8</strain>
    </source>
</reference>
<feature type="signal peptide" evidence="3">
    <location>
        <begin position="1"/>
        <end position="21"/>
    </location>
</feature>
<feature type="transmembrane region" description="Helical" evidence="2">
    <location>
        <begin position="251"/>
        <end position="272"/>
    </location>
</feature>
<feature type="domain" description="DUF2207" evidence="4">
    <location>
        <begin position="27"/>
        <end position="174"/>
    </location>
</feature>
<keyword evidence="6" id="KW-1185">Reference proteome</keyword>
<dbReference type="OrthoDB" id="5507254at2"/>
<evidence type="ECO:0000256" key="3">
    <source>
        <dbReference type="SAM" id="SignalP"/>
    </source>
</evidence>
<feature type="transmembrane region" description="Helical" evidence="2">
    <location>
        <begin position="479"/>
        <end position="497"/>
    </location>
</feature>
<dbReference type="InterPro" id="IPR018702">
    <property type="entry name" value="DUF2207"/>
</dbReference>
<dbReference type="EMBL" id="VDGI01000010">
    <property type="protein sequence ID" value="TQR19837.1"/>
    <property type="molecule type" value="Genomic_DNA"/>
</dbReference>
<feature type="transmembrane region" description="Helical" evidence="2">
    <location>
        <begin position="455"/>
        <end position="472"/>
    </location>
</feature>
<keyword evidence="3" id="KW-0732">Signal</keyword>
<evidence type="ECO:0000256" key="2">
    <source>
        <dbReference type="SAM" id="Phobius"/>
    </source>
</evidence>
<feature type="transmembrane region" description="Helical" evidence="2">
    <location>
        <begin position="503"/>
        <end position="523"/>
    </location>
</feature>
<dbReference type="RefSeq" id="WP_142642525.1">
    <property type="nucleotide sequence ID" value="NZ_VDGI01000010.1"/>
</dbReference>
<proteinExistence type="predicted"/>
<evidence type="ECO:0000259" key="4">
    <source>
        <dbReference type="Pfam" id="PF09972"/>
    </source>
</evidence>
<evidence type="ECO:0000256" key="1">
    <source>
        <dbReference type="SAM" id="MobiDB-lite"/>
    </source>
</evidence>
<comment type="caution">
    <text evidence="5">The sequence shown here is derived from an EMBL/GenBank/DDBJ whole genome shotgun (WGS) entry which is preliminary data.</text>
</comment>
<feature type="transmembrane region" description="Helical" evidence="2">
    <location>
        <begin position="429"/>
        <end position="449"/>
    </location>
</feature>
<organism evidence="5 6">
    <name type="scientific">Psychrobacillus vulpis</name>
    <dbReference type="NCBI Taxonomy" id="2325572"/>
    <lineage>
        <taxon>Bacteria</taxon>
        <taxon>Bacillati</taxon>
        <taxon>Bacillota</taxon>
        <taxon>Bacilli</taxon>
        <taxon>Bacillales</taxon>
        <taxon>Bacillaceae</taxon>
        <taxon>Psychrobacillus</taxon>
    </lineage>
</organism>
<gene>
    <name evidence="5" type="ORF">FG384_10360</name>
</gene>
<keyword evidence="2" id="KW-0812">Transmembrane</keyword>
<dbReference type="Pfam" id="PF09972">
    <property type="entry name" value="DUF2207"/>
    <property type="match status" value="1"/>
</dbReference>
<keyword evidence="2" id="KW-0472">Membrane</keyword>
<evidence type="ECO:0000313" key="6">
    <source>
        <dbReference type="Proteomes" id="UP000316626"/>
    </source>
</evidence>
<sequence length="635" mass="71791">MKKMVAIIVLLLMTFSFSGIAEAKSYSIDSVHIKSWIQPNGDLLVNEVFTYNFDGEFNNLSRSFPKIHDNNVINFYAYELSQLKPEPGFIDDATLKQLKVSKENGVFRTKINKENQQVSFLYVYTLKNSIKAYDSYSELKVTYFENVDAHDQNINNVIIDFILPSTTDPTNFDGVLFDRNAMKTERSQYGIRFKTPISEAYTETKTSFFFPSSMMTNMKRTIAPIPLQQALENEKQKQKEMEKRISYLDKLLVIIPKVTQGILIVVIILFLLPQRHFWRKGSKEDVMNTDILYLYFVDRAGKPNTKTFLAGLFSMVEKGAATVRKTKAALRFKEDSHAPKETLDFRLVKGALATSDFEKQMIDWLFTTRSNSRKWAFHLHDAAGAARNSKTSSYFHGRVKDFKKKQMKWHRLVERDLEEAGTFNRMLPFIILSLATIILSTMTAFSYYADLQSGWGIGFVLGLTLLFLLVLWVKKRPNIFFSIYIIIMYFATTPLVNNKLVDILVNLLFMVTVLYIVLPRNILSMNAVRAKDAIRSFRSSVKSGIPVHLSDNDQEKWVIRSYLLGRKNKIKSSVQDVSAPLAALLLTSTDPIDYVTQSWKWTKAASSDGGASWGGSSSGGAGGGSDGGGGGAGAD</sequence>
<accession>A0A544TQV9</accession>
<feature type="region of interest" description="Disordered" evidence="1">
    <location>
        <begin position="605"/>
        <end position="635"/>
    </location>
</feature>
<feature type="compositionally biased region" description="Gly residues" evidence="1">
    <location>
        <begin position="611"/>
        <end position="635"/>
    </location>
</feature>
<keyword evidence="2" id="KW-1133">Transmembrane helix</keyword>
<name>A0A544TQV9_9BACI</name>
<dbReference type="AlphaFoldDB" id="A0A544TQV9"/>
<dbReference type="Proteomes" id="UP000316626">
    <property type="component" value="Unassembled WGS sequence"/>
</dbReference>